<dbReference type="Gene3D" id="1.25.40.10">
    <property type="entry name" value="Tetratricopeptide repeat domain"/>
    <property type="match status" value="1"/>
</dbReference>
<dbReference type="InterPro" id="IPR006597">
    <property type="entry name" value="Sel1-like"/>
</dbReference>
<accession>A0A1B4V757</accession>
<dbReference type="EMBL" id="AP014936">
    <property type="protein sequence ID" value="BAU49295.1"/>
    <property type="molecule type" value="Genomic_DNA"/>
</dbReference>
<protein>
    <submittedName>
        <fullName evidence="2">Sel1 repeat family protein</fullName>
    </submittedName>
</protein>
<dbReference type="SUPFAM" id="SSF81901">
    <property type="entry name" value="HCP-like"/>
    <property type="match status" value="1"/>
</dbReference>
<feature type="region of interest" description="Disordered" evidence="1">
    <location>
        <begin position="184"/>
        <end position="206"/>
    </location>
</feature>
<name>A0A1B4V757_9GAMM</name>
<dbReference type="SMART" id="SM00671">
    <property type="entry name" value="SEL1"/>
    <property type="match status" value="3"/>
</dbReference>
<evidence type="ECO:0000313" key="3">
    <source>
        <dbReference type="Proteomes" id="UP000218899"/>
    </source>
</evidence>
<reference evidence="2 3" key="1">
    <citation type="submission" date="2015-08" db="EMBL/GenBank/DDBJ databases">
        <title>Complete genome sequence of Sulfurifustis variabilis.</title>
        <authorList>
            <person name="Miura A."/>
            <person name="Kojima H."/>
            <person name="Fukui M."/>
        </authorList>
    </citation>
    <scope>NUCLEOTIDE SEQUENCE [LARGE SCALE GENOMIC DNA]</scope>
    <source>
        <strain evidence="3">skN76</strain>
    </source>
</reference>
<feature type="compositionally biased region" description="Basic and acidic residues" evidence="1">
    <location>
        <begin position="184"/>
        <end position="198"/>
    </location>
</feature>
<keyword evidence="3" id="KW-1185">Reference proteome</keyword>
<dbReference type="Pfam" id="PF08238">
    <property type="entry name" value="Sel1"/>
    <property type="match status" value="3"/>
</dbReference>
<dbReference type="KEGG" id="sva:SVA_2747"/>
<evidence type="ECO:0000256" key="1">
    <source>
        <dbReference type="SAM" id="MobiDB-lite"/>
    </source>
</evidence>
<organism evidence="2 3">
    <name type="scientific">Sulfurifustis variabilis</name>
    <dbReference type="NCBI Taxonomy" id="1675686"/>
    <lineage>
        <taxon>Bacteria</taxon>
        <taxon>Pseudomonadati</taxon>
        <taxon>Pseudomonadota</taxon>
        <taxon>Gammaproteobacteria</taxon>
        <taxon>Acidiferrobacterales</taxon>
        <taxon>Acidiferrobacteraceae</taxon>
        <taxon>Sulfurifustis</taxon>
    </lineage>
</organism>
<dbReference type="PANTHER" id="PTHR11102">
    <property type="entry name" value="SEL-1-LIKE PROTEIN"/>
    <property type="match status" value="1"/>
</dbReference>
<dbReference type="RefSeq" id="WP_169924100.1">
    <property type="nucleotide sequence ID" value="NZ_AP014936.1"/>
</dbReference>
<evidence type="ECO:0000313" key="2">
    <source>
        <dbReference type="EMBL" id="BAU49295.1"/>
    </source>
</evidence>
<proteinExistence type="predicted"/>
<dbReference type="Proteomes" id="UP000218899">
    <property type="component" value="Chromosome"/>
</dbReference>
<dbReference type="AlphaFoldDB" id="A0A1B4V757"/>
<sequence>MNRAAIVLLVFLSNAAWGQDAKYSSADEALAAEDYPAAIEIMKKEARRGDLRAARQLAEFYRDGKGVARDPAKALDFFLRAAKPDIRRARFKKGLPEAQLEVAKMYRDGIGTAPDPTKAAKWYRLAAEQDQGEGQLALAEMYLQGKGLEQDYAAAYRWATMAHNNLVEDEAETAARIRDEAAEHLSEEELAELKKDAEEQAGPQAL</sequence>
<gene>
    <name evidence="2" type="ORF">SVA_2747</name>
</gene>
<dbReference type="PANTHER" id="PTHR11102:SF160">
    <property type="entry name" value="ERAD-ASSOCIATED E3 UBIQUITIN-PROTEIN LIGASE COMPONENT HRD3"/>
    <property type="match status" value="1"/>
</dbReference>
<dbReference type="InterPro" id="IPR050767">
    <property type="entry name" value="Sel1_AlgK"/>
</dbReference>
<dbReference type="InterPro" id="IPR011990">
    <property type="entry name" value="TPR-like_helical_dom_sf"/>
</dbReference>